<keyword evidence="1" id="KW-0547">Nucleotide-binding</keyword>
<dbReference type="Pfam" id="PF00012">
    <property type="entry name" value="HSP70"/>
    <property type="match status" value="1"/>
</dbReference>
<dbReference type="Gene3D" id="3.90.640.10">
    <property type="entry name" value="Actin, Chain A, domain 4"/>
    <property type="match status" value="1"/>
</dbReference>
<organism evidence="3 4">
    <name type="scientific">Spizellomyces punctatus (strain DAOM BR117)</name>
    <dbReference type="NCBI Taxonomy" id="645134"/>
    <lineage>
        <taxon>Eukaryota</taxon>
        <taxon>Fungi</taxon>
        <taxon>Fungi incertae sedis</taxon>
        <taxon>Chytridiomycota</taxon>
        <taxon>Chytridiomycota incertae sedis</taxon>
        <taxon>Chytridiomycetes</taxon>
        <taxon>Spizellomycetales</taxon>
        <taxon>Spizellomycetaceae</taxon>
        <taxon>Spizellomyces</taxon>
    </lineage>
</organism>
<dbReference type="VEuPathDB" id="FungiDB:SPPG_09530"/>
<dbReference type="EMBL" id="KQ257469">
    <property type="protein sequence ID" value="KNC96369.1"/>
    <property type="molecule type" value="Genomic_DNA"/>
</dbReference>
<protein>
    <recommendedName>
        <fullName evidence="5">Hsp70-like protein</fullName>
    </recommendedName>
</protein>
<dbReference type="PANTHER" id="PTHR14187">
    <property type="entry name" value="ALPHA KINASE/ELONGATION FACTOR 2 KINASE"/>
    <property type="match status" value="1"/>
</dbReference>
<dbReference type="GeneID" id="27692655"/>
<dbReference type="GO" id="GO:0005524">
    <property type="term" value="F:ATP binding"/>
    <property type="evidence" value="ECO:0007669"/>
    <property type="project" value="UniProtKB-KW"/>
</dbReference>
<dbReference type="InterPro" id="IPR043129">
    <property type="entry name" value="ATPase_NBD"/>
</dbReference>
<evidence type="ECO:0000313" key="4">
    <source>
        <dbReference type="Proteomes" id="UP000053201"/>
    </source>
</evidence>
<evidence type="ECO:0008006" key="5">
    <source>
        <dbReference type="Google" id="ProtNLM"/>
    </source>
</evidence>
<dbReference type="GO" id="GO:0140662">
    <property type="term" value="F:ATP-dependent protein folding chaperone"/>
    <property type="evidence" value="ECO:0007669"/>
    <property type="project" value="InterPro"/>
</dbReference>
<evidence type="ECO:0000256" key="1">
    <source>
        <dbReference type="ARBA" id="ARBA00022741"/>
    </source>
</evidence>
<dbReference type="SUPFAM" id="SSF53067">
    <property type="entry name" value="Actin-like ATPase domain"/>
    <property type="match status" value="2"/>
</dbReference>
<name>A0A0L0H5W4_SPIPD</name>
<dbReference type="AlphaFoldDB" id="A0A0L0H5W4"/>
<keyword evidence="2" id="KW-0067">ATP-binding</keyword>
<dbReference type="OrthoDB" id="2963168at2759"/>
<proteinExistence type="predicted"/>
<dbReference type="Proteomes" id="UP000053201">
    <property type="component" value="Unassembled WGS sequence"/>
</dbReference>
<evidence type="ECO:0000256" key="2">
    <source>
        <dbReference type="ARBA" id="ARBA00022840"/>
    </source>
</evidence>
<dbReference type="STRING" id="645134.A0A0L0H5W4"/>
<dbReference type="PANTHER" id="PTHR14187:SF5">
    <property type="entry name" value="HEAT SHOCK 70 KDA PROTEIN 12A"/>
    <property type="match status" value="1"/>
</dbReference>
<gene>
    <name evidence="3" type="ORF">SPPG_09530</name>
</gene>
<reference evidence="3 4" key="1">
    <citation type="submission" date="2009-08" db="EMBL/GenBank/DDBJ databases">
        <title>The Genome Sequence of Spizellomyces punctatus strain DAOM BR117.</title>
        <authorList>
            <consortium name="The Broad Institute Genome Sequencing Platform"/>
            <person name="Russ C."/>
            <person name="Cuomo C."/>
            <person name="Shea T."/>
            <person name="Young S.K."/>
            <person name="Zeng Q."/>
            <person name="Koehrsen M."/>
            <person name="Haas B."/>
            <person name="Borodovsky M."/>
            <person name="Guigo R."/>
            <person name="Alvarado L."/>
            <person name="Berlin A."/>
            <person name="Bochicchio J."/>
            <person name="Borenstein D."/>
            <person name="Chapman S."/>
            <person name="Chen Z."/>
            <person name="Engels R."/>
            <person name="Freedman E."/>
            <person name="Gellesch M."/>
            <person name="Goldberg J."/>
            <person name="Griggs A."/>
            <person name="Gujja S."/>
            <person name="Heiman D."/>
            <person name="Hepburn T."/>
            <person name="Howarth C."/>
            <person name="Jen D."/>
            <person name="Larson L."/>
            <person name="Lewis B."/>
            <person name="Mehta T."/>
            <person name="Park D."/>
            <person name="Pearson M."/>
            <person name="Roberts A."/>
            <person name="Saif S."/>
            <person name="Shenoy N."/>
            <person name="Sisk P."/>
            <person name="Stolte C."/>
            <person name="Sykes S."/>
            <person name="Thomson T."/>
            <person name="Walk T."/>
            <person name="White J."/>
            <person name="Yandava C."/>
            <person name="Burger G."/>
            <person name="Gray M.W."/>
            <person name="Holland P.W.H."/>
            <person name="King N."/>
            <person name="Lang F.B.F."/>
            <person name="Roger A.J."/>
            <person name="Ruiz-Trillo I."/>
            <person name="Lander E."/>
            <person name="Nusbaum C."/>
        </authorList>
    </citation>
    <scope>NUCLEOTIDE SEQUENCE [LARGE SCALE GENOMIC DNA]</scope>
    <source>
        <strain evidence="3 4">DAOM BR117</strain>
    </source>
</reference>
<dbReference type="CDD" id="cd10229">
    <property type="entry name" value="ASKHA_NBD_HSP70_HSPA12"/>
    <property type="match status" value="1"/>
</dbReference>
<accession>A0A0L0H5W4</accession>
<dbReference type="InParanoid" id="A0A0L0H5W4"/>
<evidence type="ECO:0000313" key="3">
    <source>
        <dbReference type="EMBL" id="KNC96369.1"/>
    </source>
</evidence>
<keyword evidence="4" id="KW-1185">Reference proteome</keyword>
<sequence>MPYCKTLTALLYDKTAKKTINWGYTALKEATTGDHPNQKVLLTKFKFLLEPTAAEYMEDPIPDDVEPLDIIAEYLKEMHTLIMTKLQEKFGSTLQNEDVHYAVTVPAIWSEQAKTNLRKAAAMAGLISPAEVVSPRLVLVLEPEAAAMYCCKKVPEAQLRSNENIMIVDAGGGTVDIAVEKLIIGAERTRLSEVTRGTGDLCGSTFVDRRFLDWLSSKVGADALTEIKIDNPTAYQQVLRGWETLKRQFKGAESFNSRDHMTFSIPGALYNLMADEEMEKLEEEQDGTADDLFITLKDMQSFFDPVVEQVLRLIEEQLDHCPGKRCNKLFLVGGFSASPYLRKAMSDKFSESFDNVVFPTDPGAAIVQGAVLYGLNPDSIQARRSRYSYGMKLCASEAEYSRKSRKTSNRSDIFINQETNESMVTMFSPVMVANQLVEIDDFYSTKCFPLYSYQLGVNIEISATAATVDRETSYSDVRGNFVLGTQMIEGIPRNGDRSVTVYFYFGLTELTVIAKVNATGAEKRQIVNFTAR</sequence>
<dbReference type="InterPro" id="IPR013126">
    <property type="entry name" value="Hsp_70_fam"/>
</dbReference>
<dbReference type="RefSeq" id="XP_016604409.1">
    <property type="nucleotide sequence ID" value="XM_016757703.1"/>
</dbReference>
<dbReference type="Gene3D" id="3.30.420.40">
    <property type="match status" value="2"/>
</dbReference>
<dbReference type="eggNOG" id="KOG0101">
    <property type="taxonomic scope" value="Eukaryota"/>
</dbReference>
<dbReference type="OMA" id="QSRFRYC"/>